<dbReference type="GO" id="GO:0004523">
    <property type="term" value="F:RNA-DNA hybrid ribonuclease activity"/>
    <property type="evidence" value="ECO:0007669"/>
    <property type="project" value="InterPro"/>
</dbReference>
<reference evidence="3" key="1">
    <citation type="journal article" date="2010" name="Nat. Biotechnol.">
        <title>Draft genome sequence of the oilseed species Ricinus communis.</title>
        <authorList>
            <person name="Chan A.P."/>
            <person name="Crabtree J."/>
            <person name="Zhao Q."/>
            <person name="Lorenzi H."/>
            <person name="Orvis J."/>
            <person name="Puiu D."/>
            <person name="Melake-Berhan A."/>
            <person name="Jones K.M."/>
            <person name="Redman J."/>
            <person name="Chen G."/>
            <person name="Cahoon E.B."/>
            <person name="Gedil M."/>
            <person name="Stanke M."/>
            <person name="Haas B.J."/>
            <person name="Wortman J.R."/>
            <person name="Fraser-Liggett C.M."/>
            <person name="Ravel J."/>
            <person name="Rabinowicz P.D."/>
        </authorList>
    </citation>
    <scope>NUCLEOTIDE SEQUENCE [LARGE SCALE GENOMIC DNA]</scope>
    <source>
        <strain evidence="3">cv. Hale</strain>
    </source>
</reference>
<dbReference type="Pfam" id="PF13456">
    <property type="entry name" value="RVT_3"/>
    <property type="match status" value="1"/>
</dbReference>
<evidence type="ECO:0000313" key="2">
    <source>
        <dbReference type="EMBL" id="EEF30628.1"/>
    </source>
</evidence>
<evidence type="ECO:0000313" key="3">
    <source>
        <dbReference type="Proteomes" id="UP000008311"/>
    </source>
</evidence>
<organism evidence="2 3">
    <name type="scientific">Ricinus communis</name>
    <name type="common">Castor bean</name>
    <dbReference type="NCBI Taxonomy" id="3988"/>
    <lineage>
        <taxon>Eukaryota</taxon>
        <taxon>Viridiplantae</taxon>
        <taxon>Streptophyta</taxon>
        <taxon>Embryophyta</taxon>
        <taxon>Tracheophyta</taxon>
        <taxon>Spermatophyta</taxon>
        <taxon>Magnoliopsida</taxon>
        <taxon>eudicotyledons</taxon>
        <taxon>Gunneridae</taxon>
        <taxon>Pentapetalae</taxon>
        <taxon>rosids</taxon>
        <taxon>fabids</taxon>
        <taxon>Malpighiales</taxon>
        <taxon>Euphorbiaceae</taxon>
        <taxon>Acalyphoideae</taxon>
        <taxon>Acalypheae</taxon>
        <taxon>Ricinus</taxon>
    </lineage>
</organism>
<dbReference type="GO" id="GO:0003676">
    <property type="term" value="F:nucleic acid binding"/>
    <property type="evidence" value="ECO:0007669"/>
    <property type="project" value="InterPro"/>
</dbReference>
<name>B9T0K3_RICCO</name>
<protein>
    <recommendedName>
        <fullName evidence="1">RNase H type-1 domain-containing protein</fullName>
    </recommendedName>
</protein>
<gene>
    <name evidence="2" type="ORF">RCOM_0302400</name>
</gene>
<dbReference type="EMBL" id="EQ974306">
    <property type="protein sequence ID" value="EEF30628.1"/>
    <property type="molecule type" value="Genomic_DNA"/>
</dbReference>
<sequence>MPNKAADCLAELAHSSDCPANCIKFSHTQKVNKKQINLEIANVTDEPTDGQASVVTADAGLILEPGSRWMTPCRICEGSNHYEELEWEGDRGKSLQVQKMLFETDAKRVTDALSFTAGMKQWDVDPIISDIHHVLGYFENSRVSLIDTRANAAAHWIAKNKSMGFFSSESMEDILYSDAHSRAV</sequence>
<dbReference type="InterPro" id="IPR002156">
    <property type="entry name" value="RNaseH_domain"/>
</dbReference>
<dbReference type="AlphaFoldDB" id="B9T0K3"/>
<keyword evidence="3" id="KW-1185">Reference proteome</keyword>
<feature type="domain" description="RNase H type-1" evidence="1">
    <location>
        <begin position="95"/>
        <end position="159"/>
    </location>
</feature>
<dbReference type="InParanoid" id="B9T0K3"/>
<evidence type="ECO:0000259" key="1">
    <source>
        <dbReference type="Pfam" id="PF13456"/>
    </source>
</evidence>
<proteinExistence type="predicted"/>
<accession>B9T0K3</accession>
<dbReference type="Proteomes" id="UP000008311">
    <property type="component" value="Unassembled WGS sequence"/>
</dbReference>